<reference evidence="1" key="1">
    <citation type="submission" date="2022-11" db="EMBL/GenBank/DDBJ databases">
        <authorList>
            <person name="Hyden B.L."/>
            <person name="Feng K."/>
            <person name="Yates T."/>
            <person name="Jawdy S."/>
            <person name="Smart L.B."/>
            <person name="Muchero W."/>
        </authorList>
    </citation>
    <scope>NUCLEOTIDE SEQUENCE</scope>
    <source>
        <tissue evidence="1">Shoot tip</tissue>
    </source>
</reference>
<evidence type="ECO:0000313" key="1">
    <source>
        <dbReference type="EMBL" id="KAJ6716113.1"/>
    </source>
</evidence>
<reference evidence="1" key="2">
    <citation type="journal article" date="2023" name="Int. J. Mol. Sci.">
        <title>De Novo Assembly and Annotation of 11 Diverse Shrub Willow (Salix) Genomes Reveals Novel Gene Organization in Sex-Linked Regions.</title>
        <authorList>
            <person name="Hyden B."/>
            <person name="Feng K."/>
            <person name="Yates T.B."/>
            <person name="Jawdy S."/>
            <person name="Cereghino C."/>
            <person name="Smart L.B."/>
            <person name="Muchero W."/>
        </authorList>
    </citation>
    <scope>NUCLEOTIDE SEQUENCE</scope>
    <source>
        <tissue evidence="1">Shoot tip</tissue>
    </source>
</reference>
<proteinExistence type="predicted"/>
<name>A0A9Q0Z015_9ROSI</name>
<comment type="caution">
    <text evidence="1">The sequence shown here is derived from an EMBL/GenBank/DDBJ whole genome shotgun (WGS) entry which is preliminary data.</text>
</comment>
<dbReference type="AlphaFoldDB" id="A0A9Q0Z015"/>
<dbReference type="EMBL" id="JAPFFM010000014">
    <property type="protein sequence ID" value="KAJ6716113.1"/>
    <property type="molecule type" value="Genomic_DNA"/>
</dbReference>
<gene>
    <name evidence="1" type="ORF">OIU74_008779</name>
</gene>
<evidence type="ECO:0000313" key="2">
    <source>
        <dbReference type="Proteomes" id="UP001151752"/>
    </source>
</evidence>
<keyword evidence="2" id="KW-1185">Reference proteome</keyword>
<accession>A0A9Q0Z015</accession>
<dbReference type="Proteomes" id="UP001151752">
    <property type="component" value="Chromosome 9"/>
</dbReference>
<sequence>MKLLSRYFFLVSFHRTFWIDRISRSVLDMLRICLSWDSCRRRGRLNGRERLARMDHNMCL</sequence>
<organism evidence="1 2">
    <name type="scientific">Salix koriyanagi</name>
    <dbReference type="NCBI Taxonomy" id="2511006"/>
    <lineage>
        <taxon>Eukaryota</taxon>
        <taxon>Viridiplantae</taxon>
        <taxon>Streptophyta</taxon>
        <taxon>Embryophyta</taxon>
        <taxon>Tracheophyta</taxon>
        <taxon>Spermatophyta</taxon>
        <taxon>Magnoliopsida</taxon>
        <taxon>eudicotyledons</taxon>
        <taxon>Gunneridae</taxon>
        <taxon>Pentapetalae</taxon>
        <taxon>rosids</taxon>
        <taxon>fabids</taxon>
        <taxon>Malpighiales</taxon>
        <taxon>Salicaceae</taxon>
        <taxon>Saliceae</taxon>
        <taxon>Salix</taxon>
    </lineage>
</organism>
<protein>
    <submittedName>
        <fullName evidence="1">Uncharacterized protein</fullName>
    </submittedName>
</protein>